<dbReference type="Gene3D" id="1.10.8.710">
    <property type="match status" value="1"/>
</dbReference>
<organism evidence="8 9">
    <name type="scientific">Anaeramoeba flamelloides</name>
    <dbReference type="NCBI Taxonomy" id="1746091"/>
    <lineage>
        <taxon>Eukaryota</taxon>
        <taxon>Metamonada</taxon>
        <taxon>Anaeramoebidae</taxon>
        <taxon>Anaeramoeba</taxon>
    </lineage>
</organism>
<feature type="region of interest" description="Disordered" evidence="5">
    <location>
        <begin position="202"/>
        <end position="238"/>
    </location>
</feature>
<dbReference type="InterPro" id="IPR039758">
    <property type="entry name" value="NAGK-like"/>
</dbReference>
<feature type="compositionally biased region" description="Basic and acidic residues" evidence="5">
    <location>
        <begin position="113"/>
        <end position="125"/>
    </location>
</feature>
<evidence type="ECO:0000313" key="9">
    <source>
        <dbReference type="Proteomes" id="UP001150062"/>
    </source>
</evidence>
<dbReference type="InterPro" id="IPR002731">
    <property type="entry name" value="ATPase_BadF"/>
</dbReference>
<feature type="domain" description="Dynein heavy chain hydrolytic ATP-binding dynein motor region" evidence="7">
    <location>
        <begin position="1"/>
        <end position="68"/>
    </location>
</feature>
<name>A0ABQ8Z6G0_9EUKA</name>
<dbReference type="InterPro" id="IPR043157">
    <property type="entry name" value="Dynein_AAA1S"/>
</dbReference>
<sequence length="507" mass="56644">MIKPFCELIAEVMLYSQGFKTAEELSGKAVPLFKLCASQLSKQTHYDFGLRALKSVMVSAGKNTRAAIQELQLQPQPQQKQEKQKQEKGKGKEKEIELKGLVIYRENAPYSRGDLRPKRSFEKSNKQKKNKKNKKKQINKKKQKKKNKRGSTSSKLVVLSGVNGNILFRKQAGPTNPWLSFDESVSTVHSLVRAAEKHLRNKNGKPRYEEDFFTTDPEKESEKEPEKESEEGNGSKFGGIGLTLSGLGDKNLQKKFLKRLIHKSGGDLASEYFFGSDLIGPLETAFGPGRVGCVIISGTGSSSRLVAEDGTVYRSGGLGHLLGDEGSGFSTAVNAIKLILQRVESSFLEYEETRKFDISVLYRKMLNYFEITQGSELLTVFYRDFKKHKIAGFTKHIADAAYTGDPLAIYLLQQTGQQLGKLACSITNKYIKNNPKHPKINFLGVGSMWKSWEVIGDRFLGQLPKVPLRFASLKETSAIGAASFVARKTGLEIPINRENLIEVKYEN</sequence>
<comment type="similarity">
    <text evidence="1">Belongs to the eukaryotic-type N-acetylglucosamine kinase family.</text>
</comment>
<dbReference type="Pfam" id="PF12774">
    <property type="entry name" value="AAA_6"/>
    <property type="match status" value="1"/>
</dbReference>
<dbReference type="InterPro" id="IPR043129">
    <property type="entry name" value="ATPase_NBD"/>
</dbReference>
<comment type="caution">
    <text evidence="8">The sequence shown here is derived from an EMBL/GenBank/DDBJ whole genome shotgun (WGS) entry which is preliminary data.</text>
</comment>
<dbReference type="InterPro" id="IPR035699">
    <property type="entry name" value="AAA_6"/>
</dbReference>
<feature type="region of interest" description="Disordered" evidence="5">
    <location>
        <begin position="71"/>
        <end position="93"/>
    </location>
</feature>
<feature type="compositionally biased region" description="Basic and acidic residues" evidence="5">
    <location>
        <begin position="206"/>
        <end position="226"/>
    </location>
</feature>
<accession>A0ABQ8Z6G0</accession>
<reference evidence="8" key="1">
    <citation type="submission" date="2022-08" db="EMBL/GenBank/DDBJ databases">
        <title>Novel sulfate-reducing endosymbionts in the free-living metamonad Anaeramoeba.</title>
        <authorList>
            <person name="Jerlstrom-Hultqvist J."/>
            <person name="Cepicka I."/>
            <person name="Gallot-Lavallee L."/>
            <person name="Salas-Leiva D."/>
            <person name="Curtis B.A."/>
            <person name="Zahonova K."/>
            <person name="Pipaliya S."/>
            <person name="Dacks J."/>
            <person name="Roger A.J."/>
        </authorList>
    </citation>
    <scope>NUCLEOTIDE SEQUENCE</scope>
    <source>
        <strain evidence="8">Schooner1</strain>
    </source>
</reference>
<gene>
    <name evidence="8" type="ORF">M0813_14162</name>
</gene>
<evidence type="ECO:0000256" key="1">
    <source>
        <dbReference type="ARBA" id="ARBA00006198"/>
    </source>
</evidence>
<feature type="compositionally biased region" description="Basic residues" evidence="5">
    <location>
        <begin position="126"/>
        <end position="149"/>
    </location>
</feature>
<evidence type="ECO:0000256" key="4">
    <source>
        <dbReference type="ARBA" id="ARBA00031123"/>
    </source>
</evidence>
<dbReference type="PANTHER" id="PTHR12862">
    <property type="entry name" value="BADF TYPE ATPASE DOMAIN-CONTAINING PROTEIN"/>
    <property type="match status" value="1"/>
</dbReference>
<dbReference type="Pfam" id="PF01869">
    <property type="entry name" value="BcrAD_BadFG"/>
    <property type="match status" value="1"/>
</dbReference>
<dbReference type="EC" id="2.7.1.59" evidence="2"/>
<evidence type="ECO:0000256" key="3">
    <source>
        <dbReference type="ARBA" id="ARBA00014974"/>
    </source>
</evidence>
<evidence type="ECO:0000256" key="2">
    <source>
        <dbReference type="ARBA" id="ARBA00012122"/>
    </source>
</evidence>
<evidence type="ECO:0000259" key="6">
    <source>
        <dbReference type="Pfam" id="PF01869"/>
    </source>
</evidence>
<feature type="domain" description="ATPase BadF/BadG/BcrA/BcrD type" evidence="6">
    <location>
        <begin position="150"/>
        <end position="451"/>
    </location>
</feature>
<feature type="compositionally biased region" description="Basic and acidic residues" evidence="5">
    <location>
        <begin position="80"/>
        <end position="93"/>
    </location>
</feature>
<keyword evidence="9" id="KW-1185">Reference proteome</keyword>
<evidence type="ECO:0000313" key="8">
    <source>
        <dbReference type="EMBL" id="KAJ6252484.1"/>
    </source>
</evidence>
<proteinExistence type="inferred from homology"/>
<dbReference type="SUPFAM" id="SSF53067">
    <property type="entry name" value="Actin-like ATPase domain"/>
    <property type="match status" value="1"/>
</dbReference>
<dbReference type="EMBL" id="JAOAOG010000044">
    <property type="protein sequence ID" value="KAJ6252484.1"/>
    <property type="molecule type" value="Genomic_DNA"/>
</dbReference>
<protein>
    <recommendedName>
        <fullName evidence="3">N-acetyl-D-glucosamine kinase</fullName>
        <ecNumber evidence="2">2.7.1.59</ecNumber>
    </recommendedName>
    <alternativeName>
        <fullName evidence="4">GlcNAc kinase</fullName>
    </alternativeName>
</protein>
<evidence type="ECO:0000259" key="7">
    <source>
        <dbReference type="Pfam" id="PF12774"/>
    </source>
</evidence>
<feature type="region of interest" description="Disordered" evidence="5">
    <location>
        <begin position="109"/>
        <end position="156"/>
    </location>
</feature>
<dbReference type="PANTHER" id="PTHR12862:SF0">
    <property type="entry name" value="N-ACETYL-D-GLUCOSAMINE KINASE"/>
    <property type="match status" value="1"/>
</dbReference>
<dbReference type="Gene3D" id="3.30.420.40">
    <property type="match status" value="1"/>
</dbReference>
<dbReference type="Proteomes" id="UP001150062">
    <property type="component" value="Unassembled WGS sequence"/>
</dbReference>
<evidence type="ECO:0000256" key="5">
    <source>
        <dbReference type="SAM" id="MobiDB-lite"/>
    </source>
</evidence>